<feature type="domain" description="LamG-like jellyroll fold" evidence="3">
    <location>
        <begin position="73"/>
        <end position="212"/>
    </location>
</feature>
<name>X0UF35_9ZZZZ</name>
<proteinExistence type="predicted"/>
<dbReference type="InterPro" id="IPR006558">
    <property type="entry name" value="LamG-like"/>
</dbReference>
<sequence length="232" mass="26048">DFAELAMYWLYTDCHRLSSCAVTDLDYSTQIDTNDLGIFVEDWLYDYWSGEYALSFDGNDRVIISNSPAQSPSTITVECWVSFAQHTGTQYLVCKGGSAYPYLGSYYLRKTGTEPNNHSLSFCLMPYSSEYKATATGLSLETGEWYHVAGTYDGQDIKLYLNGNLVASNTIWARAVGNNYSINLGRHGISSSGYLTGQLDEVRIWKYARTEEQLQATMNRVLTGQEYGLVGY</sequence>
<keyword evidence="2" id="KW-1015">Disulfide bond</keyword>
<dbReference type="InterPro" id="IPR013320">
    <property type="entry name" value="ConA-like_dom_sf"/>
</dbReference>
<dbReference type="SMART" id="SM00560">
    <property type="entry name" value="LamGL"/>
    <property type="match status" value="1"/>
</dbReference>
<protein>
    <recommendedName>
        <fullName evidence="3">LamG-like jellyroll fold domain-containing protein</fullName>
    </recommendedName>
</protein>
<dbReference type="EMBL" id="BARS01012193">
    <property type="protein sequence ID" value="GAF97921.1"/>
    <property type="molecule type" value="Genomic_DNA"/>
</dbReference>
<reference evidence="4" key="1">
    <citation type="journal article" date="2014" name="Front. Microbiol.">
        <title>High frequency of phylogenetically diverse reductive dehalogenase-homologous genes in deep subseafloor sedimentary metagenomes.</title>
        <authorList>
            <person name="Kawai M."/>
            <person name="Futagami T."/>
            <person name="Toyoda A."/>
            <person name="Takaki Y."/>
            <person name="Nishi S."/>
            <person name="Hori S."/>
            <person name="Arai W."/>
            <person name="Tsubouchi T."/>
            <person name="Morono Y."/>
            <person name="Uchiyama I."/>
            <person name="Ito T."/>
            <person name="Fujiyama A."/>
            <person name="Inagaki F."/>
            <person name="Takami H."/>
        </authorList>
    </citation>
    <scope>NUCLEOTIDE SEQUENCE</scope>
    <source>
        <strain evidence="4">Expedition CK06-06</strain>
    </source>
</reference>
<dbReference type="Gene3D" id="2.60.120.200">
    <property type="match status" value="1"/>
</dbReference>
<gene>
    <name evidence="4" type="ORF">S01H1_21844</name>
</gene>
<evidence type="ECO:0000256" key="2">
    <source>
        <dbReference type="ARBA" id="ARBA00023157"/>
    </source>
</evidence>
<feature type="non-terminal residue" evidence="4">
    <location>
        <position position="232"/>
    </location>
</feature>
<feature type="non-terminal residue" evidence="4">
    <location>
        <position position="1"/>
    </location>
</feature>
<comment type="caution">
    <text evidence="4">The sequence shown here is derived from an EMBL/GenBank/DDBJ whole genome shotgun (WGS) entry which is preliminary data.</text>
</comment>
<evidence type="ECO:0000313" key="4">
    <source>
        <dbReference type="EMBL" id="GAF97921.1"/>
    </source>
</evidence>
<evidence type="ECO:0000259" key="3">
    <source>
        <dbReference type="SMART" id="SM00560"/>
    </source>
</evidence>
<dbReference type="Pfam" id="PF13385">
    <property type="entry name" value="Laminin_G_3"/>
    <property type="match status" value="1"/>
</dbReference>
<evidence type="ECO:0000256" key="1">
    <source>
        <dbReference type="ARBA" id="ARBA00022729"/>
    </source>
</evidence>
<accession>X0UF35</accession>
<organism evidence="4">
    <name type="scientific">marine sediment metagenome</name>
    <dbReference type="NCBI Taxonomy" id="412755"/>
    <lineage>
        <taxon>unclassified sequences</taxon>
        <taxon>metagenomes</taxon>
        <taxon>ecological metagenomes</taxon>
    </lineage>
</organism>
<dbReference type="AlphaFoldDB" id="X0UF35"/>
<dbReference type="SUPFAM" id="SSF49899">
    <property type="entry name" value="Concanavalin A-like lectins/glucanases"/>
    <property type="match status" value="1"/>
</dbReference>
<keyword evidence="1" id="KW-0732">Signal</keyword>